<dbReference type="Proteomes" id="UP001610063">
    <property type="component" value="Unassembled WGS sequence"/>
</dbReference>
<dbReference type="InterPro" id="IPR036615">
    <property type="entry name" value="Mur_ligase_C_dom_sf"/>
</dbReference>
<sequence length="424" mass="46847">MMENFIEYLYSKFLQSDGVSIDTRTIQKDNLFFALSGPNFNANKFVEKALELGAAYAVVDDPAYATDPRIILAEDSQKALQDLAVFHRSRYKRRLLAITGSNGKTTTKELINRVLQEKYITHATVGNYNNHLGVPLTLLHIHPQVEVAVIEMGANHVGEIADLCRMANPTHGLITNIGEAHTELFGGIEGVLRGKSELFDHLRTTGGTAFINLDDFRLENMAKRFSDPVLFPASDLALIEANPYIKIKLGDLEVQTNLIGRYNYGNIAAAVAVGRAFDVSDEKILKAISDYTPSNQRSQVIKKGSITIINDSYNANPTSMKAAIDNLAAMPGKKAVILGDMKEVQDAVDRHLDVGRWLKEVGFDQVILIGRYMMAANMLVEGSFRFETVAMAKAFLETRSLADHTVLIKASRSMGLDQVVESLH</sequence>
<evidence type="ECO:0000313" key="14">
    <source>
        <dbReference type="EMBL" id="MFH6985124.1"/>
    </source>
</evidence>
<evidence type="ECO:0000256" key="4">
    <source>
        <dbReference type="ARBA" id="ARBA00022741"/>
    </source>
</evidence>
<dbReference type="PANTHER" id="PTHR43024:SF1">
    <property type="entry name" value="UDP-N-ACETYLMURAMOYL-TRIPEPTIDE--D-ALANYL-D-ALANINE LIGASE"/>
    <property type="match status" value="1"/>
</dbReference>
<dbReference type="PANTHER" id="PTHR43024">
    <property type="entry name" value="UDP-N-ACETYLMURAMOYL-TRIPEPTIDE--D-ALANYL-D-ALANINE LIGASE"/>
    <property type="match status" value="1"/>
</dbReference>
<dbReference type="SUPFAM" id="SSF63418">
    <property type="entry name" value="MurE/MurF N-terminal domain"/>
    <property type="match status" value="1"/>
</dbReference>
<protein>
    <recommendedName>
        <fullName evidence="10 11">UDP-N-acetylmuramoyl-tripeptide--D-alanyl-D-alanine ligase</fullName>
        <ecNumber evidence="10 11">6.3.2.10</ecNumber>
    </recommendedName>
    <alternativeName>
        <fullName evidence="10">D-alanyl-D-alanine-adding enzyme</fullName>
    </alternativeName>
</protein>
<organism evidence="14 15">
    <name type="scientific">Marinoscillum luteum</name>
    <dbReference type="NCBI Taxonomy" id="861051"/>
    <lineage>
        <taxon>Bacteria</taxon>
        <taxon>Pseudomonadati</taxon>
        <taxon>Bacteroidota</taxon>
        <taxon>Cytophagia</taxon>
        <taxon>Cytophagales</taxon>
        <taxon>Reichenbachiellaceae</taxon>
        <taxon>Marinoscillum</taxon>
    </lineage>
</organism>
<evidence type="ECO:0000256" key="11">
    <source>
        <dbReference type="RuleBase" id="RU004136"/>
    </source>
</evidence>
<dbReference type="GO" id="GO:0047480">
    <property type="term" value="F:UDP-N-acetylmuramoyl-tripeptide-D-alanyl-D-alanine ligase activity"/>
    <property type="evidence" value="ECO:0007669"/>
    <property type="project" value="UniProtKB-EC"/>
</dbReference>
<dbReference type="Pfam" id="PF08245">
    <property type="entry name" value="Mur_ligase_M"/>
    <property type="match status" value="1"/>
</dbReference>
<keyword evidence="2 10" id="KW-0436">Ligase</keyword>
<evidence type="ECO:0000259" key="13">
    <source>
        <dbReference type="Pfam" id="PF08245"/>
    </source>
</evidence>
<dbReference type="InterPro" id="IPR013221">
    <property type="entry name" value="Mur_ligase_cen"/>
</dbReference>
<dbReference type="SUPFAM" id="SSF53244">
    <property type="entry name" value="MurD-like peptide ligases, peptide-binding domain"/>
    <property type="match status" value="1"/>
</dbReference>
<keyword evidence="7 10" id="KW-0573">Peptidoglycan synthesis</keyword>
<keyword evidence="1 10" id="KW-0963">Cytoplasm</keyword>
<keyword evidence="9 10" id="KW-0961">Cell wall biogenesis/degradation</keyword>
<proteinExistence type="inferred from homology"/>
<evidence type="ECO:0000256" key="7">
    <source>
        <dbReference type="ARBA" id="ARBA00022984"/>
    </source>
</evidence>
<keyword evidence="6 10" id="KW-0133">Cell shape</keyword>
<dbReference type="RefSeq" id="WP_395418593.1">
    <property type="nucleotide sequence ID" value="NZ_JBIPKE010000019.1"/>
</dbReference>
<keyword evidence="8 10" id="KW-0131">Cell cycle</keyword>
<dbReference type="SUPFAM" id="SSF53623">
    <property type="entry name" value="MurD-like peptide ligases, catalytic domain"/>
    <property type="match status" value="1"/>
</dbReference>
<dbReference type="Gene3D" id="3.90.190.20">
    <property type="entry name" value="Mur ligase, C-terminal domain"/>
    <property type="match status" value="1"/>
</dbReference>
<comment type="caution">
    <text evidence="14">The sequence shown here is derived from an EMBL/GenBank/DDBJ whole genome shotgun (WGS) entry which is preliminary data.</text>
</comment>
<gene>
    <name evidence="10 14" type="primary">murF</name>
    <name evidence="14" type="ORF">ACHKAR_16855</name>
</gene>
<keyword evidence="4 10" id="KW-0547">Nucleotide-binding</keyword>
<evidence type="ECO:0000256" key="2">
    <source>
        <dbReference type="ARBA" id="ARBA00022598"/>
    </source>
</evidence>
<evidence type="ECO:0000259" key="12">
    <source>
        <dbReference type="Pfam" id="PF02875"/>
    </source>
</evidence>
<dbReference type="HAMAP" id="MF_02019">
    <property type="entry name" value="MurF"/>
    <property type="match status" value="1"/>
</dbReference>
<dbReference type="InterPro" id="IPR035911">
    <property type="entry name" value="MurE/MurF_N"/>
</dbReference>
<reference evidence="14 15" key="1">
    <citation type="journal article" date="2013" name="Int. J. Syst. Evol. Microbiol.">
        <title>Marinoscillum luteum sp. nov., isolated from marine sediment.</title>
        <authorList>
            <person name="Cha I.T."/>
            <person name="Park S.J."/>
            <person name="Kim S.J."/>
            <person name="Kim J.G."/>
            <person name="Jung M.Y."/>
            <person name="Shin K.S."/>
            <person name="Kwon K.K."/>
            <person name="Yang S.H."/>
            <person name="Seo Y.S."/>
            <person name="Rhee S.K."/>
        </authorList>
    </citation>
    <scope>NUCLEOTIDE SEQUENCE [LARGE SCALE GENOMIC DNA]</scope>
    <source>
        <strain evidence="14 15">KCTC 23939</strain>
    </source>
</reference>
<keyword evidence="3 10" id="KW-0132">Cell division</keyword>
<dbReference type="InterPro" id="IPR051046">
    <property type="entry name" value="MurCDEF_CellWall_CoF430Synth"/>
</dbReference>
<comment type="subcellular location">
    <subcellularLocation>
        <location evidence="10 11">Cytoplasm</location>
    </subcellularLocation>
</comment>
<comment type="similarity">
    <text evidence="10">Belongs to the MurCDEF family. MurF subfamily.</text>
</comment>
<dbReference type="NCBIfam" id="TIGR01143">
    <property type="entry name" value="murF"/>
    <property type="match status" value="1"/>
</dbReference>
<dbReference type="EC" id="6.3.2.10" evidence="10 11"/>
<evidence type="ECO:0000256" key="5">
    <source>
        <dbReference type="ARBA" id="ARBA00022840"/>
    </source>
</evidence>
<evidence type="ECO:0000256" key="10">
    <source>
        <dbReference type="HAMAP-Rule" id="MF_02019"/>
    </source>
</evidence>
<evidence type="ECO:0000256" key="9">
    <source>
        <dbReference type="ARBA" id="ARBA00023316"/>
    </source>
</evidence>
<dbReference type="Gene3D" id="3.40.1190.10">
    <property type="entry name" value="Mur-like, catalytic domain"/>
    <property type="match status" value="1"/>
</dbReference>
<feature type="domain" description="Mur ligase central" evidence="13">
    <location>
        <begin position="98"/>
        <end position="273"/>
    </location>
</feature>
<comment type="function">
    <text evidence="10 11">Involved in cell wall formation. Catalyzes the final step in the synthesis of UDP-N-acetylmuramoyl-pentapeptide, the precursor of murein.</text>
</comment>
<dbReference type="EMBL" id="JBIPKE010000019">
    <property type="protein sequence ID" value="MFH6985124.1"/>
    <property type="molecule type" value="Genomic_DNA"/>
</dbReference>
<keyword evidence="5 10" id="KW-0067">ATP-binding</keyword>
<evidence type="ECO:0000256" key="8">
    <source>
        <dbReference type="ARBA" id="ARBA00023306"/>
    </source>
</evidence>
<dbReference type="InterPro" id="IPR036565">
    <property type="entry name" value="Mur-like_cat_sf"/>
</dbReference>
<evidence type="ECO:0000256" key="6">
    <source>
        <dbReference type="ARBA" id="ARBA00022960"/>
    </source>
</evidence>
<comment type="pathway">
    <text evidence="10 11">Cell wall biogenesis; peptidoglycan biosynthesis.</text>
</comment>
<feature type="binding site" evidence="10">
    <location>
        <begin position="100"/>
        <end position="106"/>
    </location>
    <ligand>
        <name>ATP</name>
        <dbReference type="ChEBI" id="CHEBI:30616"/>
    </ligand>
</feature>
<evidence type="ECO:0000256" key="3">
    <source>
        <dbReference type="ARBA" id="ARBA00022618"/>
    </source>
</evidence>
<keyword evidence="15" id="KW-1185">Reference proteome</keyword>
<dbReference type="Pfam" id="PF02875">
    <property type="entry name" value="Mur_ligase_C"/>
    <property type="match status" value="1"/>
</dbReference>
<dbReference type="InterPro" id="IPR005863">
    <property type="entry name" value="UDP-N-AcMur_synth"/>
</dbReference>
<dbReference type="Gene3D" id="3.40.1390.10">
    <property type="entry name" value="MurE/MurF, N-terminal domain"/>
    <property type="match status" value="1"/>
</dbReference>
<evidence type="ECO:0000256" key="1">
    <source>
        <dbReference type="ARBA" id="ARBA00022490"/>
    </source>
</evidence>
<dbReference type="InterPro" id="IPR004101">
    <property type="entry name" value="Mur_ligase_C"/>
</dbReference>
<accession>A0ABW7NC55</accession>
<comment type="catalytic activity">
    <reaction evidence="10 11">
        <text>D-alanyl-D-alanine + UDP-N-acetyl-alpha-D-muramoyl-L-alanyl-gamma-D-glutamyl-meso-2,6-diaminopimelate + ATP = UDP-N-acetyl-alpha-D-muramoyl-L-alanyl-gamma-D-glutamyl-meso-2,6-diaminopimeloyl-D-alanyl-D-alanine + ADP + phosphate + H(+)</text>
        <dbReference type="Rhea" id="RHEA:28374"/>
        <dbReference type="ChEBI" id="CHEBI:15378"/>
        <dbReference type="ChEBI" id="CHEBI:30616"/>
        <dbReference type="ChEBI" id="CHEBI:43474"/>
        <dbReference type="ChEBI" id="CHEBI:57822"/>
        <dbReference type="ChEBI" id="CHEBI:61386"/>
        <dbReference type="ChEBI" id="CHEBI:83905"/>
        <dbReference type="ChEBI" id="CHEBI:456216"/>
        <dbReference type="EC" id="6.3.2.10"/>
    </reaction>
</comment>
<feature type="domain" description="Mur ligase C-terminal" evidence="12">
    <location>
        <begin position="297"/>
        <end position="412"/>
    </location>
</feature>
<name>A0ABW7NC55_9BACT</name>
<evidence type="ECO:0000313" key="15">
    <source>
        <dbReference type="Proteomes" id="UP001610063"/>
    </source>
</evidence>